<evidence type="ECO:0000313" key="6">
    <source>
        <dbReference type="EMBL" id="KAG6431542.1"/>
    </source>
</evidence>
<dbReference type="Pfam" id="PF16994">
    <property type="entry name" value="Glyco_trans_4_5"/>
    <property type="match status" value="1"/>
</dbReference>
<dbReference type="GO" id="GO:0003677">
    <property type="term" value="F:DNA binding"/>
    <property type="evidence" value="ECO:0007669"/>
    <property type="project" value="InterPro"/>
</dbReference>
<dbReference type="Gene3D" id="3.40.50.2000">
    <property type="entry name" value="Glycogen Phosphorylase B"/>
    <property type="match status" value="1"/>
</dbReference>
<dbReference type="GO" id="GO:0005634">
    <property type="term" value="C:nucleus"/>
    <property type="evidence" value="ECO:0007669"/>
    <property type="project" value="InterPro"/>
</dbReference>
<dbReference type="InterPro" id="IPR008906">
    <property type="entry name" value="HATC_C_dom"/>
</dbReference>
<keyword evidence="2" id="KW-0472">Membrane</keyword>
<organism evidence="6">
    <name type="scientific">Salvia splendens</name>
    <name type="common">Scarlet sage</name>
    <dbReference type="NCBI Taxonomy" id="180675"/>
    <lineage>
        <taxon>Eukaryota</taxon>
        <taxon>Viridiplantae</taxon>
        <taxon>Streptophyta</taxon>
        <taxon>Embryophyta</taxon>
        <taxon>Tracheophyta</taxon>
        <taxon>Spermatophyta</taxon>
        <taxon>Magnoliopsida</taxon>
        <taxon>eudicotyledons</taxon>
        <taxon>Gunneridae</taxon>
        <taxon>Pentapetalae</taxon>
        <taxon>asterids</taxon>
        <taxon>lamiids</taxon>
        <taxon>Lamiales</taxon>
        <taxon>Lamiaceae</taxon>
        <taxon>Nepetoideae</taxon>
        <taxon>Mentheae</taxon>
        <taxon>Salviinae</taxon>
        <taxon>Salvia</taxon>
        <taxon>Salvia subgen. Calosphace</taxon>
        <taxon>core Calosphace</taxon>
    </lineage>
</organism>
<feature type="domain" description="hAT-like transposase RNase-H fold" evidence="5">
    <location>
        <begin position="709"/>
        <end position="816"/>
    </location>
</feature>
<dbReference type="CDD" id="cd03801">
    <property type="entry name" value="GT4_PimA-like"/>
    <property type="match status" value="1"/>
</dbReference>
<dbReference type="PANTHER" id="PTHR47252">
    <property type="entry name" value="GLYCOSYLTRANSFERASE"/>
    <property type="match status" value="1"/>
</dbReference>
<dbReference type="InterPro" id="IPR012337">
    <property type="entry name" value="RNaseH-like_sf"/>
</dbReference>
<keyword evidence="7" id="KW-1185">Reference proteome</keyword>
<dbReference type="Proteomes" id="UP000298416">
    <property type="component" value="Unassembled WGS sequence"/>
</dbReference>
<keyword evidence="1" id="KW-0808">Transferase</keyword>
<dbReference type="SUPFAM" id="SSF53098">
    <property type="entry name" value="Ribonuclease H-like"/>
    <property type="match status" value="1"/>
</dbReference>
<evidence type="ECO:0000259" key="5">
    <source>
        <dbReference type="Pfam" id="PF14372"/>
    </source>
</evidence>
<evidence type="ECO:0000259" key="3">
    <source>
        <dbReference type="Pfam" id="PF00534"/>
    </source>
</evidence>
<dbReference type="FunFam" id="3.40.50.2000:FF:000169">
    <property type="entry name" value="UDP-Glycosyltransferase superfamily protein"/>
    <property type="match status" value="1"/>
</dbReference>
<keyword evidence="2" id="KW-1133">Transmembrane helix</keyword>
<dbReference type="AlphaFoldDB" id="A0A8X8YJ08"/>
<evidence type="ECO:0000256" key="2">
    <source>
        <dbReference type="SAM" id="Phobius"/>
    </source>
</evidence>
<accession>A0A8X8YJ08</accession>
<reference evidence="6" key="1">
    <citation type="submission" date="2018-01" db="EMBL/GenBank/DDBJ databases">
        <authorList>
            <person name="Mao J.F."/>
        </authorList>
    </citation>
    <scope>NUCLEOTIDE SEQUENCE</scope>
    <source>
        <strain evidence="6">Huo1</strain>
        <tissue evidence="6">Leaf</tissue>
    </source>
</reference>
<feature type="transmembrane region" description="Helical" evidence="2">
    <location>
        <begin position="20"/>
        <end position="39"/>
    </location>
</feature>
<dbReference type="GO" id="GO:0000278">
    <property type="term" value="P:mitotic cell cycle"/>
    <property type="evidence" value="ECO:0007669"/>
    <property type="project" value="InterPro"/>
</dbReference>
<dbReference type="InterPro" id="IPR025525">
    <property type="entry name" value="hAT-like_transposase_RNase-H"/>
</dbReference>
<name>A0A8X8YJ08_SALSN</name>
<gene>
    <name evidence="6" type="ORF">SASPL_109621</name>
</gene>
<evidence type="ECO:0000313" key="7">
    <source>
        <dbReference type="Proteomes" id="UP000298416"/>
    </source>
</evidence>
<evidence type="ECO:0000259" key="4">
    <source>
        <dbReference type="Pfam" id="PF05699"/>
    </source>
</evidence>
<dbReference type="EMBL" id="PNBA02000003">
    <property type="protein sequence ID" value="KAG6431542.1"/>
    <property type="molecule type" value="Genomic_DNA"/>
</dbReference>
<sequence>MVKHSAVASFVPLQKRWSLMILLCIALSTAVAFFIGASFNSCNSVEYPDRHNFNDPVQSIISGGTTAAKEENPLDFMKSKFVLMVSHELSLSGGPLLLMELAFLLRAVGTRVVWVTNQKPAESDDVVFSLEQRMTGRGVEIMSAKGQETVDAALKADLVILNTAVAGKWLDAVLQKNVARVLPKILWWIHEMRGHYFKLEYVKRLPFVAGAMIDSQTTADYWKNRTHERLGIKMPETYVVHLGNSKELMEVAEDSIARRVLREHIRESLGIRKDHLVFAIINKASARLKTEGTDRAAELSKGVSYIRDLIQLTLDQRLQKWEEYCLRFCFSVPEFFLLPEAAYIIHFFKFGVLFFDKLVSSENIVPVGDMIVSGKCLFLKMSISESSTQDIGSNQPIHENILEDIEVEELELGGEEEGEGMNNGTSAMWKHHASCLKKNEAEKNKTPLSQDELRQDIQERGRYALCRMIVLDEQPFRLVEREGFRLFCRDMLPSFNIPSRYTAAQEDNQFFDITSHKGDDIAKVLIKALTNWGIQRLFCCTMDNAKNNGVAIKEMKSTFNARGMLVANGQYFHQRCVAHILNLVVEDGMKQIGMAVVRVREAVKWIKSSSTRSKAFKDIAKVCKVDTKKFLCQDVPTRWNSTYLMLEAALPYEPVMKLFSNVTPQFGRDLRNLKHNDLTVGVPGEEDWIEVRKMCSFLHSFYAMTRLVSGTTYATSYSFLMEMCDIFLIIKRLEDDEDAEIRYMAKKMMEKLGKYWLEGDELNPNMNKILYIAAMLDPRQKMKHVQHCLKTLYGDARANELAEELRKSVFDLFELYKREFTPVAANTQPQTASASQMSNRSTNLRLLGRSSCNILCVASEDDDDEDGSSELTRYFAERQYKANEDDFDILMWWKTYGISYPILPEMAKDILAIPISSVASESAFSMGGRVLSIFRNSLAPEMVEALMCSEDWLRSSSSSTDLMEEEGEPIPFLKKQYYETVEALHKDGKVILVVKKVAVVGDIDSNAELMVCIFLLTCKGVSRGKGQDLFLKGFYEALQLSKERKLKLPPMHAVVVGSDMGAQTKFETELCQVVADKKIQENVHFVNKTLNVAPYLASIDILVQNSQARGECFGRITIEAMAFKLPVLGTAAGGTMEIVVNGTTGWLHPAGKEGVTPLAENVIQLATNVEMRRTMGMKGYARVKEMFLEHHMSHRISLVLKDVLQKAKRSIN</sequence>
<comment type="caution">
    <text evidence="6">The sequence shown here is derived from an EMBL/GenBank/DDBJ whole genome shotgun (WGS) entry which is preliminary data.</text>
</comment>
<keyword evidence="2" id="KW-0812">Transmembrane</keyword>
<dbReference type="GO" id="GO:0016757">
    <property type="term" value="F:glycosyltransferase activity"/>
    <property type="evidence" value="ECO:0007669"/>
    <property type="project" value="UniProtKB-KW"/>
</dbReference>
<feature type="domain" description="Glycosyl transferase family 1" evidence="3">
    <location>
        <begin position="1032"/>
        <end position="1180"/>
    </location>
</feature>
<reference evidence="6" key="2">
    <citation type="submission" date="2020-08" db="EMBL/GenBank/DDBJ databases">
        <title>Plant Genome Project.</title>
        <authorList>
            <person name="Zhang R.-G."/>
        </authorList>
    </citation>
    <scope>NUCLEOTIDE SEQUENCE</scope>
    <source>
        <strain evidence="6">Huo1</strain>
        <tissue evidence="6">Leaf</tissue>
    </source>
</reference>
<dbReference type="Pfam" id="PF05699">
    <property type="entry name" value="Dimer_Tnp_hAT"/>
    <property type="match status" value="1"/>
</dbReference>
<dbReference type="InterPro" id="IPR008685">
    <property type="entry name" value="Centromere_Mis12"/>
</dbReference>
<feature type="domain" description="HAT C-terminal dimerisation" evidence="4">
    <location>
        <begin position="870"/>
        <end position="953"/>
    </location>
</feature>
<dbReference type="Pfam" id="PF14372">
    <property type="entry name" value="hAT-like_RNase-H"/>
    <property type="match status" value="1"/>
</dbReference>
<dbReference type="InterPro" id="IPR001296">
    <property type="entry name" value="Glyco_trans_1"/>
</dbReference>
<dbReference type="PANTHER" id="PTHR47252:SF4">
    <property type="entry name" value="GLYCOSYLTRANSFERASE"/>
    <property type="match status" value="1"/>
</dbReference>
<dbReference type="Pfam" id="PF05859">
    <property type="entry name" value="Mis12"/>
    <property type="match status" value="1"/>
</dbReference>
<protein>
    <submittedName>
        <fullName evidence="6">Uncharacterized protein</fullName>
    </submittedName>
</protein>
<evidence type="ECO:0000256" key="1">
    <source>
        <dbReference type="ARBA" id="ARBA00022676"/>
    </source>
</evidence>
<proteinExistence type="predicted"/>
<dbReference type="Pfam" id="PF00534">
    <property type="entry name" value="Glycos_transf_1"/>
    <property type="match status" value="1"/>
</dbReference>
<dbReference type="SUPFAM" id="SSF53756">
    <property type="entry name" value="UDP-Glycosyltransferase/glycogen phosphorylase"/>
    <property type="match status" value="1"/>
</dbReference>
<keyword evidence="1" id="KW-0328">Glycosyltransferase</keyword>
<dbReference type="GO" id="GO:0046983">
    <property type="term" value="F:protein dimerization activity"/>
    <property type="evidence" value="ECO:0007669"/>
    <property type="project" value="InterPro"/>
</dbReference>
<dbReference type="InterPro" id="IPR041693">
    <property type="entry name" value="Glyco_trans_4_5"/>
</dbReference>
<dbReference type="GO" id="GO:0000775">
    <property type="term" value="C:chromosome, centromeric region"/>
    <property type="evidence" value="ECO:0007669"/>
    <property type="project" value="InterPro"/>
</dbReference>